<evidence type="ECO:0000256" key="8">
    <source>
        <dbReference type="ARBA" id="ARBA00023002"/>
    </source>
</evidence>
<evidence type="ECO:0000256" key="5">
    <source>
        <dbReference type="ARBA" id="ARBA00022692"/>
    </source>
</evidence>
<dbReference type="PROSITE" id="PS00086">
    <property type="entry name" value="CYTOCHROME_P450"/>
    <property type="match status" value="1"/>
</dbReference>
<dbReference type="GO" id="GO:0004497">
    <property type="term" value="F:monooxygenase activity"/>
    <property type="evidence" value="ECO:0007669"/>
    <property type="project" value="UniProtKB-KW"/>
</dbReference>
<keyword evidence="15" id="KW-1185">Reference proteome</keyword>
<feature type="non-terminal residue" evidence="14">
    <location>
        <position position="1"/>
    </location>
</feature>
<name>A0A6A6QKP3_9PEZI</name>
<dbReference type="Proteomes" id="UP000799750">
    <property type="component" value="Unassembled WGS sequence"/>
</dbReference>
<dbReference type="InterPro" id="IPR002401">
    <property type="entry name" value="Cyt_P450_E_grp-I"/>
</dbReference>
<keyword evidence="7" id="KW-1133">Transmembrane helix</keyword>
<keyword evidence="6 12" id="KW-0479">Metal-binding</keyword>
<dbReference type="PRINTS" id="PR00463">
    <property type="entry name" value="EP450I"/>
</dbReference>
<keyword evidence="9 12" id="KW-0408">Iron</keyword>
<dbReference type="GO" id="GO:0016020">
    <property type="term" value="C:membrane"/>
    <property type="evidence" value="ECO:0007669"/>
    <property type="project" value="UniProtKB-SubCell"/>
</dbReference>
<dbReference type="CDD" id="cd11058">
    <property type="entry name" value="CYP60B-like"/>
    <property type="match status" value="1"/>
</dbReference>
<accession>A0A6A6QKP3</accession>
<evidence type="ECO:0000256" key="3">
    <source>
        <dbReference type="ARBA" id="ARBA00010617"/>
    </source>
</evidence>
<keyword evidence="10 13" id="KW-0503">Monooxygenase</keyword>
<evidence type="ECO:0000256" key="7">
    <source>
        <dbReference type="ARBA" id="ARBA00022989"/>
    </source>
</evidence>
<dbReference type="PANTHER" id="PTHR24305">
    <property type="entry name" value="CYTOCHROME P450"/>
    <property type="match status" value="1"/>
</dbReference>
<organism evidence="14 15">
    <name type="scientific">Lophium mytilinum</name>
    <dbReference type="NCBI Taxonomy" id="390894"/>
    <lineage>
        <taxon>Eukaryota</taxon>
        <taxon>Fungi</taxon>
        <taxon>Dikarya</taxon>
        <taxon>Ascomycota</taxon>
        <taxon>Pezizomycotina</taxon>
        <taxon>Dothideomycetes</taxon>
        <taxon>Pleosporomycetidae</taxon>
        <taxon>Mytilinidiales</taxon>
        <taxon>Mytilinidiaceae</taxon>
        <taxon>Lophium</taxon>
    </lineage>
</organism>
<evidence type="ECO:0000256" key="9">
    <source>
        <dbReference type="ARBA" id="ARBA00023004"/>
    </source>
</evidence>
<keyword evidence="5" id="KW-0812">Transmembrane</keyword>
<evidence type="ECO:0000313" key="15">
    <source>
        <dbReference type="Proteomes" id="UP000799750"/>
    </source>
</evidence>
<dbReference type="EMBL" id="MU004193">
    <property type="protein sequence ID" value="KAF2492614.1"/>
    <property type="molecule type" value="Genomic_DNA"/>
</dbReference>
<evidence type="ECO:0000256" key="2">
    <source>
        <dbReference type="ARBA" id="ARBA00004370"/>
    </source>
</evidence>
<evidence type="ECO:0000256" key="10">
    <source>
        <dbReference type="ARBA" id="ARBA00023033"/>
    </source>
</evidence>
<dbReference type="InterPro" id="IPR017972">
    <property type="entry name" value="Cyt_P450_CS"/>
</dbReference>
<evidence type="ECO:0000256" key="6">
    <source>
        <dbReference type="ARBA" id="ARBA00022723"/>
    </source>
</evidence>
<evidence type="ECO:0000256" key="13">
    <source>
        <dbReference type="RuleBase" id="RU000461"/>
    </source>
</evidence>
<dbReference type="SUPFAM" id="SSF48264">
    <property type="entry name" value="Cytochrome P450"/>
    <property type="match status" value="1"/>
</dbReference>
<evidence type="ECO:0000256" key="11">
    <source>
        <dbReference type="ARBA" id="ARBA00023136"/>
    </source>
</evidence>
<dbReference type="GO" id="GO:0020037">
    <property type="term" value="F:heme binding"/>
    <property type="evidence" value="ECO:0007669"/>
    <property type="project" value="InterPro"/>
</dbReference>
<sequence>YTSINVIYNLYFHPLRQFPGPFLARSSLVWRIFHSTGGRFHRAIDEQHIRYGPVFRVSPNELSFASVNSWKAIYGHQPAGKPVPPKAEFYDIYGSAYKTGCIGSERNPQRHSRMKKNLTAAFSTRALTEQEGIISGCVDRFVEKIGTTKGARSEGLNMVKWFEMIAFDILGQMAFGESFHAVDSGKPHFWSELIVKHLFFITVMDNMRRYPFLVALGKRIWPWATVAVMKKHSEYTRAQVARRMNKKTTRKDFLSSIVDKVESGDIDTEELNAHASTLVIAGGETVATFLAAVTYYLLKNPHAYQKLQDEVRSAFNSYDDINATSAQRLPYLQAVISEGLRIYPPGSQGFPRVSPGLEVDGFWVPKGAEMYTSAWTVTHDAKYFHDPMSFKPERWIDPECTDAKEASQPFSLGTRGCLGRNFAYAEINLILAKMHWRFDLEMVNEELDWEGQSYLYVMWSKPSMYVRLLPRASRS</sequence>
<dbReference type="AlphaFoldDB" id="A0A6A6QKP3"/>
<dbReference type="OrthoDB" id="1470350at2759"/>
<gene>
    <name evidence="14" type="ORF">BU16DRAFT_466110</name>
</gene>
<dbReference type="InterPro" id="IPR001128">
    <property type="entry name" value="Cyt_P450"/>
</dbReference>
<keyword evidence="4 12" id="KW-0349">Heme</keyword>
<dbReference type="PANTHER" id="PTHR24305:SF210">
    <property type="entry name" value="CYTOCHROME P450 MONOOXYGENASE ASQL-RELATED"/>
    <property type="match status" value="1"/>
</dbReference>
<comment type="subcellular location">
    <subcellularLocation>
        <location evidence="2">Membrane</location>
    </subcellularLocation>
</comment>
<feature type="binding site" description="axial binding residue" evidence="12">
    <location>
        <position position="417"/>
    </location>
    <ligand>
        <name>heme</name>
        <dbReference type="ChEBI" id="CHEBI:30413"/>
    </ligand>
    <ligandPart>
        <name>Fe</name>
        <dbReference type="ChEBI" id="CHEBI:18248"/>
    </ligandPart>
</feature>
<protein>
    <submittedName>
        <fullName evidence="14">Putative cytochrome P450</fullName>
    </submittedName>
</protein>
<dbReference type="InterPro" id="IPR050121">
    <property type="entry name" value="Cytochrome_P450_monoxygenase"/>
</dbReference>
<evidence type="ECO:0000256" key="12">
    <source>
        <dbReference type="PIRSR" id="PIRSR602401-1"/>
    </source>
</evidence>
<evidence type="ECO:0000256" key="4">
    <source>
        <dbReference type="ARBA" id="ARBA00022617"/>
    </source>
</evidence>
<keyword evidence="11" id="KW-0472">Membrane</keyword>
<dbReference type="PRINTS" id="PR00385">
    <property type="entry name" value="P450"/>
</dbReference>
<dbReference type="GO" id="GO:0016705">
    <property type="term" value="F:oxidoreductase activity, acting on paired donors, with incorporation or reduction of molecular oxygen"/>
    <property type="evidence" value="ECO:0007669"/>
    <property type="project" value="InterPro"/>
</dbReference>
<comment type="similarity">
    <text evidence="3 13">Belongs to the cytochrome P450 family.</text>
</comment>
<evidence type="ECO:0000313" key="14">
    <source>
        <dbReference type="EMBL" id="KAF2492614.1"/>
    </source>
</evidence>
<dbReference type="Gene3D" id="1.10.630.10">
    <property type="entry name" value="Cytochrome P450"/>
    <property type="match status" value="1"/>
</dbReference>
<reference evidence="14" key="1">
    <citation type="journal article" date="2020" name="Stud. Mycol.">
        <title>101 Dothideomycetes genomes: a test case for predicting lifestyles and emergence of pathogens.</title>
        <authorList>
            <person name="Haridas S."/>
            <person name="Albert R."/>
            <person name="Binder M."/>
            <person name="Bloem J."/>
            <person name="Labutti K."/>
            <person name="Salamov A."/>
            <person name="Andreopoulos B."/>
            <person name="Baker S."/>
            <person name="Barry K."/>
            <person name="Bills G."/>
            <person name="Bluhm B."/>
            <person name="Cannon C."/>
            <person name="Castanera R."/>
            <person name="Culley D."/>
            <person name="Daum C."/>
            <person name="Ezra D."/>
            <person name="Gonzalez J."/>
            <person name="Henrissat B."/>
            <person name="Kuo A."/>
            <person name="Liang C."/>
            <person name="Lipzen A."/>
            <person name="Lutzoni F."/>
            <person name="Magnuson J."/>
            <person name="Mondo S."/>
            <person name="Nolan M."/>
            <person name="Ohm R."/>
            <person name="Pangilinan J."/>
            <person name="Park H.-J."/>
            <person name="Ramirez L."/>
            <person name="Alfaro M."/>
            <person name="Sun H."/>
            <person name="Tritt A."/>
            <person name="Yoshinaga Y."/>
            <person name="Zwiers L.-H."/>
            <person name="Turgeon B."/>
            <person name="Goodwin S."/>
            <person name="Spatafora J."/>
            <person name="Crous P."/>
            <person name="Grigoriev I."/>
        </authorList>
    </citation>
    <scope>NUCLEOTIDE SEQUENCE</scope>
    <source>
        <strain evidence="14">CBS 269.34</strain>
    </source>
</reference>
<evidence type="ECO:0000256" key="1">
    <source>
        <dbReference type="ARBA" id="ARBA00001971"/>
    </source>
</evidence>
<dbReference type="FunFam" id="1.10.630.10:FF:000158">
    <property type="entry name" value="Cytochrome P450, putative (Eurofung)"/>
    <property type="match status" value="1"/>
</dbReference>
<dbReference type="GO" id="GO:0005506">
    <property type="term" value="F:iron ion binding"/>
    <property type="evidence" value="ECO:0007669"/>
    <property type="project" value="InterPro"/>
</dbReference>
<proteinExistence type="inferred from homology"/>
<dbReference type="Pfam" id="PF00067">
    <property type="entry name" value="p450"/>
    <property type="match status" value="1"/>
</dbReference>
<comment type="cofactor">
    <cofactor evidence="1 12">
        <name>heme</name>
        <dbReference type="ChEBI" id="CHEBI:30413"/>
    </cofactor>
</comment>
<keyword evidence="8 13" id="KW-0560">Oxidoreductase</keyword>
<dbReference type="InterPro" id="IPR036396">
    <property type="entry name" value="Cyt_P450_sf"/>
</dbReference>